<evidence type="ECO:0000313" key="1">
    <source>
        <dbReference type="EMBL" id="THC90063.1"/>
    </source>
</evidence>
<reference evidence="1 2" key="1">
    <citation type="submission" date="2019-03" db="EMBL/GenBank/DDBJ databases">
        <title>The genome sequence of a newly discovered highly antifungal drug resistant Aspergillus species, Aspergillus tanneri NIH 1004.</title>
        <authorList>
            <person name="Mounaud S."/>
            <person name="Singh I."/>
            <person name="Joardar V."/>
            <person name="Pakala S."/>
            <person name="Pakala S."/>
            <person name="Venepally P."/>
            <person name="Hoover J."/>
            <person name="Nierman W."/>
            <person name="Chung J."/>
            <person name="Losada L."/>
        </authorList>
    </citation>
    <scope>NUCLEOTIDE SEQUENCE [LARGE SCALE GENOMIC DNA]</scope>
    <source>
        <strain evidence="1 2">NIH1004</strain>
    </source>
</reference>
<dbReference type="AlphaFoldDB" id="A0A4S3J585"/>
<proteinExistence type="predicted"/>
<organism evidence="1 2">
    <name type="scientific">Aspergillus tanneri</name>
    <dbReference type="NCBI Taxonomy" id="1220188"/>
    <lineage>
        <taxon>Eukaryota</taxon>
        <taxon>Fungi</taxon>
        <taxon>Dikarya</taxon>
        <taxon>Ascomycota</taxon>
        <taxon>Pezizomycotina</taxon>
        <taxon>Eurotiomycetes</taxon>
        <taxon>Eurotiomycetidae</taxon>
        <taxon>Eurotiales</taxon>
        <taxon>Aspergillaceae</taxon>
        <taxon>Aspergillus</taxon>
        <taxon>Aspergillus subgen. Circumdati</taxon>
    </lineage>
</organism>
<gene>
    <name evidence="1" type="ORF">EYZ11_010479</name>
</gene>
<protein>
    <submittedName>
        <fullName evidence="1">Uncharacterized protein</fullName>
    </submittedName>
</protein>
<comment type="caution">
    <text evidence="1">The sequence shown here is derived from an EMBL/GenBank/DDBJ whole genome shotgun (WGS) entry which is preliminary data.</text>
</comment>
<name>A0A4S3J585_9EURO</name>
<accession>A0A4S3J585</accession>
<dbReference type="Proteomes" id="UP000308092">
    <property type="component" value="Unassembled WGS sequence"/>
</dbReference>
<dbReference type="EMBL" id="SOSA01000565">
    <property type="protein sequence ID" value="THC90063.1"/>
    <property type="molecule type" value="Genomic_DNA"/>
</dbReference>
<keyword evidence="2" id="KW-1185">Reference proteome</keyword>
<sequence>MSIPMLTAHRVMDNDIQQDGHIRGLAAMALDAE</sequence>
<dbReference type="VEuPathDB" id="FungiDB:EYZ11_010479"/>
<evidence type="ECO:0000313" key="2">
    <source>
        <dbReference type="Proteomes" id="UP000308092"/>
    </source>
</evidence>